<feature type="compositionally biased region" description="Low complexity" evidence="3">
    <location>
        <begin position="169"/>
        <end position="180"/>
    </location>
</feature>
<evidence type="ECO:0000259" key="4">
    <source>
        <dbReference type="PROSITE" id="PS01203"/>
    </source>
</evidence>
<dbReference type="EMBL" id="JAODUO010000119">
    <property type="protein sequence ID" value="KAK2188899.1"/>
    <property type="molecule type" value="Genomic_DNA"/>
</dbReference>
<evidence type="ECO:0000256" key="1">
    <source>
        <dbReference type="ARBA" id="ARBA00007989"/>
    </source>
</evidence>
<evidence type="ECO:0000313" key="6">
    <source>
        <dbReference type="Proteomes" id="UP001209878"/>
    </source>
</evidence>
<dbReference type="SMART" id="SM00099">
    <property type="entry name" value="btg1"/>
    <property type="match status" value="1"/>
</dbReference>
<feature type="region of interest" description="Disordered" evidence="3">
    <location>
        <begin position="169"/>
        <end position="211"/>
    </location>
</feature>
<dbReference type="GO" id="GO:0003714">
    <property type="term" value="F:transcription corepressor activity"/>
    <property type="evidence" value="ECO:0007669"/>
    <property type="project" value="TreeGrafter"/>
</dbReference>
<dbReference type="Gene3D" id="3.90.640.90">
    <property type="entry name" value="Anti-proliferative protein, N-terminal domain"/>
    <property type="match status" value="1"/>
</dbReference>
<evidence type="ECO:0000313" key="5">
    <source>
        <dbReference type="EMBL" id="KAK2188899.1"/>
    </source>
</evidence>
<dbReference type="InterPro" id="IPR036054">
    <property type="entry name" value="BTG-like_sf"/>
</dbReference>
<feature type="compositionally biased region" description="Low complexity" evidence="3">
    <location>
        <begin position="257"/>
        <end position="272"/>
    </location>
</feature>
<protein>
    <recommendedName>
        <fullName evidence="4">Anti-proliferative protein domain-containing protein</fullName>
    </recommendedName>
</protein>
<comment type="caution">
    <text evidence="5">The sequence shown here is derived from an EMBL/GenBank/DDBJ whole genome shotgun (WGS) entry which is preliminary data.</text>
</comment>
<feature type="compositionally biased region" description="Low complexity" evidence="3">
    <location>
        <begin position="190"/>
        <end position="206"/>
    </location>
</feature>
<dbReference type="AlphaFoldDB" id="A0AAD9UGV1"/>
<keyword evidence="6" id="KW-1185">Reference proteome</keyword>
<sequence>MHVEVSVALNFIVSYLYNKLPRRRVDMFAEELEQGLKRKFDGHWYPDKPFRGSGFRCLRVSGEKMDPTVAAAVQMSGLDMTEVVTILPADLTLWIDPGEVSYRIGERGYVKVLYSYRRDPDETDAVVDAEIQNVGCTGSGVGGCSGSGDGFNPEAQSFQPIDTLSSSLTSLRLSPSSSSPGARPVGTWRSPSPAAGSLPAPGSPAGFIGSRPAQMTTFTAATFAQTKFGSTKLKSQAKRPSRLSPTEFNGFPKQQRAASAAALQPWAASLQPRPHSLSPQDPRVDMFERQHRLLLQQQQQQQQQLQNAGLLSPLGGSLSDLYSHPAASLNMGELLSTGNALSPLGVPCVPSPDANQKTLLDAVNWGNVPPYINLQHLLVAN</sequence>
<dbReference type="PANTHER" id="PTHR17537:SF5">
    <property type="entry name" value="TRANSDUCER OF ERBB2, ISOFORM A"/>
    <property type="match status" value="1"/>
</dbReference>
<name>A0AAD9UGV1_RIDPI</name>
<dbReference type="GO" id="GO:0005634">
    <property type="term" value="C:nucleus"/>
    <property type="evidence" value="ECO:0007669"/>
    <property type="project" value="TreeGrafter"/>
</dbReference>
<dbReference type="InterPro" id="IPR015676">
    <property type="entry name" value="Tob1/2"/>
</dbReference>
<evidence type="ECO:0000256" key="3">
    <source>
        <dbReference type="SAM" id="MobiDB-lite"/>
    </source>
</evidence>
<reference evidence="5" key="1">
    <citation type="journal article" date="2023" name="Mol. Biol. Evol.">
        <title>Third-Generation Sequencing Reveals the Adaptive Role of the Epigenome in Three Deep-Sea Polychaetes.</title>
        <authorList>
            <person name="Perez M."/>
            <person name="Aroh O."/>
            <person name="Sun Y."/>
            <person name="Lan Y."/>
            <person name="Juniper S.K."/>
            <person name="Young C.R."/>
            <person name="Angers B."/>
            <person name="Qian P.Y."/>
        </authorList>
    </citation>
    <scope>NUCLEOTIDE SEQUENCE</scope>
    <source>
        <strain evidence="5">R07B-5</strain>
    </source>
</reference>
<evidence type="ECO:0000256" key="2">
    <source>
        <dbReference type="ARBA" id="ARBA00022553"/>
    </source>
</evidence>
<dbReference type="SUPFAM" id="SSF160696">
    <property type="entry name" value="BTG domain-like"/>
    <property type="match status" value="1"/>
</dbReference>
<comment type="similarity">
    <text evidence="1">Belongs to the BTG family.</text>
</comment>
<gene>
    <name evidence="5" type="ORF">NP493_120g03029</name>
</gene>
<feature type="region of interest" description="Disordered" evidence="3">
    <location>
        <begin position="230"/>
        <end position="278"/>
    </location>
</feature>
<dbReference type="PROSITE" id="PS01203">
    <property type="entry name" value="BTG_2"/>
    <property type="match status" value="1"/>
</dbReference>
<proteinExistence type="inferred from homology"/>
<dbReference type="Pfam" id="PF07742">
    <property type="entry name" value="BTG"/>
    <property type="match status" value="1"/>
</dbReference>
<dbReference type="GO" id="GO:0005737">
    <property type="term" value="C:cytoplasm"/>
    <property type="evidence" value="ECO:0007669"/>
    <property type="project" value="TreeGrafter"/>
</dbReference>
<dbReference type="InterPro" id="IPR002087">
    <property type="entry name" value="Anti_prolifrtn"/>
</dbReference>
<dbReference type="PANTHER" id="PTHR17537">
    <property type="entry name" value="TRANSDUCER OF ERBB2 TOB"/>
    <property type="match status" value="1"/>
</dbReference>
<accession>A0AAD9UGV1</accession>
<feature type="domain" description="Anti-proliferative protein" evidence="4">
    <location>
        <begin position="87"/>
        <end position="106"/>
    </location>
</feature>
<dbReference type="Proteomes" id="UP001209878">
    <property type="component" value="Unassembled WGS sequence"/>
</dbReference>
<organism evidence="5 6">
    <name type="scientific">Ridgeia piscesae</name>
    <name type="common">Tubeworm</name>
    <dbReference type="NCBI Taxonomy" id="27915"/>
    <lineage>
        <taxon>Eukaryota</taxon>
        <taxon>Metazoa</taxon>
        <taxon>Spiralia</taxon>
        <taxon>Lophotrochozoa</taxon>
        <taxon>Annelida</taxon>
        <taxon>Polychaeta</taxon>
        <taxon>Sedentaria</taxon>
        <taxon>Canalipalpata</taxon>
        <taxon>Sabellida</taxon>
        <taxon>Siboglinidae</taxon>
        <taxon>Ridgeia</taxon>
    </lineage>
</organism>
<dbReference type="PRINTS" id="PR00310">
    <property type="entry name" value="ANTIPRLFBTG1"/>
</dbReference>
<keyword evidence="2" id="KW-0597">Phosphoprotein</keyword>